<feature type="compositionally biased region" description="Polar residues" evidence="1">
    <location>
        <begin position="17"/>
        <end position="29"/>
    </location>
</feature>
<dbReference type="Proteomes" id="UP001152646">
    <property type="component" value="Unassembled WGS sequence"/>
</dbReference>
<gene>
    <name evidence="2" type="ORF">PSALAMII_LOCUS5754</name>
</gene>
<feature type="compositionally biased region" description="Low complexity" evidence="1">
    <location>
        <begin position="216"/>
        <end position="234"/>
    </location>
</feature>
<dbReference type="EMBL" id="CAJVPA010000185">
    <property type="protein sequence ID" value="CAG8378507.1"/>
    <property type="molecule type" value="Genomic_DNA"/>
</dbReference>
<feature type="region of interest" description="Disordered" evidence="1">
    <location>
        <begin position="1"/>
        <end position="54"/>
    </location>
</feature>
<name>A0A9W4J9C1_9EURO</name>
<dbReference type="AlphaFoldDB" id="A0A9W4J9C1"/>
<dbReference type="Pfam" id="PF10295">
    <property type="entry name" value="DUF2406"/>
    <property type="match status" value="1"/>
</dbReference>
<evidence type="ECO:0000256" key="1">
    <source>
        <dbReference type="SAM" id="MobiDB-lite"/>
    </source>
</evidence>
<sequence length="373" mass="40637">MAAPQPAPTRSRGLSVKSEQSQNSANSSKGHQRGPSESSQEKHRRSLQTKADPLVAMNELQPIAVALQKSNLGSLREIEHKDQYGNVITDPDLSNPTRPRFERPLDTIRSFEAAIYGAYRNNRGSYARTDAASQMGDFSRRTSYYGPQNGNGNGANGYGNRHDQGHYSQAQSRPDSIINAYSGAPQSPEAPNPYPYNYQNGNGNGNGNSRRRPNHRSPSYPASPSSPTSPSEYPNMAQNVNPQYGYQANGYQTNGYQANGYFDNAVSNNSGSDPHGHSTDPSSINSSNDQLQQQALQQQRLDERAQAEYGFSGFGNSNVAQPDPSWAPASGSGAPVPQPPVQAARPSPVRQDTNASAKGDKRKSWFKRRFSKD</sequence>
<feature type="compositionally biased region" description="Basic residues" evidence="1">
    <location>
        <begin position="364"/>
        <end position="373"/>
    </location>
</feature>
<dbReference type="PANTHER" id="PTHR28186:SF1">
    <property type="entry name" value="MEIOTICALLY UP-REGULATED GENE 9 PROTEIN"/>
    <property type="match status" value="1"/>
</dbReference>
<evidence type="ECO:0000313" key="2">
    <source>
        <dbReference type="EMBL" id="CAG8378507.1"/>
    </source>
</evidence>
<dbReference type="PANTHER" id="PTHR28186">
    <property type="entry name" value="MEIOTICALLY UP-REGULATED GENE 9 PROTEIN"/>
    <property type="match status" value="1"/>
</dbReference>
<comment type="caution">
    <text evidence="2">The sequence shown here is derived from an EMBL/GenBank/DDBJ whole genome shotgun (WGS) entry which is preliminary data.</text>
</comment>
<feature type="region of interest" description="Disordered" evidence="1">
    <location>
        <begin position="139"/>
        <end position="373"/>
    </location>
</feature>
<feature type="compositionally biased region" description="Low complexity" evidence="1">
    <location>
        <begin position="327"/>
        <end position="350"/>
    </location>
</feature>
<organism evidence="2 3">
    <name type="scientific">Penicillium salamii</name>
    <dbReference type="NCBI Taxonomy" id="1612424"/>
    <lineage>
        <taxon>Eukaryota</taxon>
        <taxon>Fungi</taxon>
        <taxon>Dikarya</taxon>
        <taxon>Ascomycota</taxon>
        <taxon>Pezizomycotina</taxon>
        <taxon>Eurotiomycetes</taxon>
        <taxon>Eurotiomycetidae</taxon>
        <taxon>Eurotiales</taxon>
        <taxon>Aspergillaceae</taxon>
        <taxon>Penicillium</taxon>
    </lineage>
</organism>
<dbReference type="OrthoDB" id="5330253at2759"/>
<evidence type="ECO:0008006" key="4">
    <source>
        <dbReference type="Google" id="ProtNLM"/>
    </source>
</evidence>
<reference evidence="2" key="1">
    <citation type="submission" date="2021-07" db="EMBL/GenBank/DDBJ databases">
        <authorList>
            <person name="Branca A.L. A."/>
        </authorList>
    </citation>
    <scope>NUCLEOTIDE SEQUENCE</scope>
</reference>
<dbReference type="InterPro" id="IPR018809">
    <property type="entry name" value="DUF2406"/>
</dbReference>
<evidence type="ECO:0000313" key="3">
    <source>
        <dbReference type="Proteomes" id="UP001152646"/>
    </source>
</evidence>
<accession>A0A9W4J9C1</accession>
<feature type="compositionally biased region" description="Polar residues" evidence="1">
    <location>
        <begin position="279"/>
        <end position="288"/>
    </location>
</feature>
<protein>
    <recommendedName>
        <fullName evidence="4">DUF2406 domain-containing protein</fullName>
    </recommendedName>
</protein>
<feature type="compositionally biased region" description="Polar residues" evidence="1">
    <location>
        <begin position="236"/>
        <end position="257"/>
    </location>
</feature>
<feature type="compositionally biased region" description="Low complexity" evidence="1">
    <location>
        <begin position="289"/>
        <end position="299"/>
    </location>
</feature>
<proteinExistence type="predicted"/>